<dbReference type="Pfam" id="PF00210">
    <property type="entry name" value="Ferritin"/>
    <property type="match status" value="1"/>
</dbReference>
<dbReference type="InterPro" id="IPR023188">
    <property type="entry name" value="DPS_DNA-bd_CS"/>
</dbReference>
<reference evidence="4" key="1">
    <citation type="journal article" date="2014" name="Int. J. Syst. Evol. Microbiol.">
        <title>Complete genome sequence of Corynebacterium casei LMG S-19264T (=DSM 44701T), isolated from a smear-ripened cheese.</title>
        <authorList>
            <consortium name="US DOE Joint Genome Institute (JGI-PGF)"/>
            <person name="Walter F."/>
            <person name="Albersmeier A."/>
            <person name="Kalinowski J."/>
            <person name="Ruckert C."/>
        </authorList>
    </citation>
    <scope>NUCLEOTIDE SEQUENCE</scope>
    <source>
        <strain evidence="4">CGMCC 1.15958</strain>
    </source>
</reference>
<dbReference type="PANTHER" id="PTHR42932">
    <property type="entry name" value="GENERAL STRESS PROTEIN 20U"/>
    <property type="match status" value="1"/>
</dbReference>
<name>A0A916YJ76_9BACT</name>
<dbReference type="SUPFAM" id="SSF47240">
    <property type="entry name" value="Ferritin-like"/>
    <property type="match status" value="1"/>
</dbReference>
<dbReference type="InterPro" id="IPR012347">
    <property type="entry name" value="Ferritin-like"/>
</dbReference>
<dbReference type="PANTHER" id="PTHR42932:SF3">
    <property type="entry name" value="DNA PROTECTION DURING STARVATION PROTEIN"/>
    <property type="match status" value="1"/>
</dbReference>
<keyword evidence="5" id="KW-1185">Reference proteome</keyword>
<feature type="domain" description="Ferritin/DPS" evidence="3">
    <location>
        <begin position="17"/>
        <end position="154"/>
    </location>
</feature>
<dbReference type="AlphaFoldDB" id="A0A916YJ76"/>
<evidence type="ECO:0000256" key="2">
    <source>
        <dbReference type="RuleBase" id="RU003875"/>
    </source>
</evidence>
<dbReference type="Gene3D" id="1.20.1260.10">
    <property type="match status" value="1"/>
</dbReference>
<evidence type="ECO:0000259" key="3">
    <source>
        <dbReference type="Pfam" id="PF00210"/>
    </source>
</evidence>
<dbReference type="GO" id="GO:0008199">
    <property type="term" value="F:ferric iron binding"/>
    <property type="evidence" value="ECO:0007669"/>
    <property type="project" value="InterPro"/>
</dbReference>
<reference evidence="4" key="2">
    <citation type="submission" date="2020-09" db="EMBL/GenBank/DDBJ databases">
        <authorList>
            <person name="Sun Q."/>
            <person name="Zhou Y."/>
        </authorList>
    </citation>
    <scope>NUCLEOTIDE SEQUENCE</scope>
    <source>
        <strain evidence="4">CGMCC 1.15958</strain>
    </source>
</reference>
<proteinExistence type="inferred from homology"/>
<gene>
    <name evidence="4" type="ORF">GCM10011514_07970</name>
</gene>
<evidence type="ECO:0000256" key="1">
    <source>
        <dbReference type="ARBA" id="ARBA00009497"/>
    </source>
</evidence>
<evidence type="ECO:0000313" key="4">
    <source>
        <dbReference type="EMBL" id="GGD46324.1"/>
    </source>
</evidence>
<dbReference type="PIRSF" id="PIRSF005900">
    <property type="entry name" value="Dps"/>
    <property type="match status" value="1"/>
</dbReference>
<comment type="caution">
    <text evidence="4">The sequence shown here is derived from an EMBL/GenBank/DDBJ whole genome shotgun (WGS) entry which is preliminary data.</text>
</comment>
<protein>
    <submittedName>
        <fullName evidence="4">DNA starvation/stationary phase protection protein</fullName>
    </submittedName>
</protein>
<dbReference type="GO" id="GO:0016722">
    <property type="term" value="F:oxidoreductase activity, acting on metal ions"/>
    <property type="evidence" value="ECO:0007669"/>
    <property type="project" value="InterPro"/>
</dbReference>
<comment type="similarity">
    <text evidence="1 2">Belongs to the Dps family.</text>
</comment>
<dbReference type="Proteomes" id="UP000609064">
    <property type="component" value="Unassembled WGS sequence"/>
</dbReference>
<sequence>MQASIGIPKSESQKITDILSTLLADEHVLVIKTRNYHWNITGPSFMEIHKFYESHYEILTETIDEIAERITQLGYQAIGTMKEFLSVTRLTEGPYNEHQTEQMKVLLADQETLCKNIRKDIDDIADLKDPVTTDFLTGVLAKHEKMAWMIRSFLK</sequence>
<dbReference type="InterPro" id="IPR009078">
    <property type="entry name" value="Ferritin-like_SF"/>
</dbReference>
<dbReference type="InterPro" id="IPR002177">
    <property type="entry name" value="DPS_DNA-bd"/>
</dbReference>
<dbReference type="PROSITE" id="PS00819">
    <property type="entry name" value="DPS_2"/>
    <property type="match status" value="1"/>
</dbReference>
<dbReference type="EMBL" id="BMKK01000001">
    <property type="protein sequence ID" value="GGD46324.1"/>
    <property type="molecule type" value="Genomic_DNA"/>
</dbReference>
<dbReference type="PRINTS" id="PR01346">
    <property type="entry name" value="HELNAPAPROT"/>
</dbReference>
<organism evidence="4 5">
    <name type="scientific">Emticicia aquatilis</name>
    <dbReference type="NCBI Taxonomy" id="1537369"/>
    <lineage>
        <taxon>Bacteria</taxon>
        <taxon>Pseudomonadati</taxon>
        <taxon>Bacteroidota</taxon>
        <taxon>Cytophagia</taxon>
        <taxon>Cytophagales</taxon>
        <taxon>Leadbetterellaceae</taxon>
        <taxon>Emticicia</taxon>
    </lineage>
</organism>
<dbReference type="InterPro" id="IPR008331">
    <property type="entry name" value="Ferritin_DPS_dom"/>
</dbReference>
<dbReference type="CDD" id="cd01043">
    <property type="entry name" value="DPS"/>
    <property type="match status" value="1"/>
</dbReference>
<accession>A0A916YJ76</accession>
<evidence type="ECO:0000313" key="5">
    <source>
        <dbReference type="Proteomes" id="UP000609064"/>
    </source>
</evidence>
<dbReference type="RefSeq" id="WP_188764721.1">
    <property type="nucleotide sequence ID" value="NZ_BMKK01000001.1"/>
</dbReference>